<reference evidence="7" key="2">
    <citation type="submission" date="2025-09" db="UniProtKB">
        <authorList>
            <consortium name="Ensembl"/>
        </authorList>
    </citation>
    <scope>IDENTIFICATION</scope>
</reference>
<evidence type="ECO:0000313" key="8">
    <source>
        <dbReference type="Proteomes" id="UP000261560"/>
    </source>
</evidence>
<dbReference type="GO" id="GO:0000447">
    <property type="term" value="P:endonucleolytic cleavage in ITS1 to separate SSU-rRNA from 5.8S rRNA and LSU-rRNA from tricistronic rRNA transcript (SSU-rRNA, 5.8S rRNA, LSU-rRNA)"/>
    <property type="evidence" value="ECO:0007669"/>
    <property type="project" value="TreeGrafter"/>
</dbReference>
<evidence type="ECO:0000256" key="6">
    <source>
        <dbReference type="SAM" id="MobiDB-lite"/>
    </source>
</evidence>
<protein>
    <recommendedName>
        <fullName evidence="3">Activator of basal transcription 1</fullName>
    </recommendedName>
</protein>
<dbReference type="InterPro" id="IPR012677">
    <property type="entry name" value="Nucleotide-bd_a/b_plait_sf"/>
</dbReference>
<dbReference type="Gene3D" id="3.30.70.330">
    <property type="match status" value="1"/>
</dbReference>
<dbReference type="GO" id="GO:0005730">
    <property type="term" value="C:nucleolus"/>
    <property type="evidence" value="ECO:0007669"/>
    <property type="project" value="UniProtKB-SubCell"/>
</dbReference>
<evidence type="ECO:0000256" key="2">
    <source>
        <dbReference type="ARBA" id="ARBA00005819"/>
    </source>
</evidence>
<evidence type="ECO:0000313" key="7">
    <source>
        <dbReference type="Ensembl" id="ENSOMEP00000028489.1"/>
    </source>
</evidence>
<keyword evidence="8" id="KW-1185">Reference proteome</keyword>
<name>A0A3B3DG81_ORYME</name>
<dbReference type="AlphaFoldDB" id="A0A3B3DG81"/>
<evidence type="ECO:0000256" key="1">
    <source>
        <dbReference type="ARBA" id="ARBA00004604"/>
    </source>
</evidence>
<dbReference type="GO" id="GO:0003723">
    <property type="term" value="F:RNA binding"/>
    <property type="evidence" value="ECO:0007669"/>
    <property type="project" value="UniProtKB-KW"/>
</dbReference>
<accession>A0A3B3DG81</accession>
<reference evidence="7" key="1">
    <citation type="submission" date="2025-08" db="UniProtKB">
        <authorList>
            <consortium name="Ensembl"/>
        </authorList>
    </citation>
    <scope>IDENTIFICATION</scope>
</reference>
<dbReference type="CDD" id="cd12263">
    <property type="entry name" value="RRM_ABT1_like"/>
    <property type="match status" value="1"/>
</dbReference>
<dbReference type="InterPro" id="IPR035979">
    <property type="entry name" value="RBD_domain_sf"/>
</dbReference>
<comment type="similarity">
    <text evidence="2">Belongs to the ESF2/ABP1 family.</text>
</comment>
<sequence>MTSLRRRRGVIRNRPNQSFFYRQNSKHKIPNMGSSRNSVLVVQKAERIHESMAAAADQPCVSAAESETRSEMMAEEEGKSSALDEDEASGDDQPSEQKKTTTSCQGRKCVPGIVYLGHIPPRLRPKHLRNMLSVYGEIGRVFLQPEDHQVRKRKKKSGLRRCDFTEGWVEFRDKRVAKRVAASLHNTPMGTRKRQRFSSDLWCIKYLHRFQWTHLSERLAYEQTVLQQRLRTEVSQAKRETNFYLNNVEKSARMDDKGRKRRSQAEQVDTKLWEFTQHQTEEEIQKKKKKQKDSITQKNQEKAQLIQQKSQSNVSLLCKIFSSNQSQ</sequence>
<dbReference type="Ensembl" id="ENSOMET00000017085.1">
    <property type="protein sequence ID" value="ENSOMEP00000028489.1"/>
    <property type="gene ID" value="ENSOMEG00000011593.1"/>
</dbReference>
<evidence type="ECO:0000256" key="3">
    <source>
        <dbReference type="ARBA" id="ARBA00020737"/>
    </source>
</evidence>
<dbReference type="InterPro" id="IPR039119">
    <property type="entry name" value="ABT1/Esf2"/>
</dbReference>
<feature type="region of interest" description="Disordered" evidence="6">
    <location>
        <begin position="283"/>
        <end position="311"/>
    </location>
</feature>
<evidence type="ECO:0000256" key="5">
    <source>
        <dbReference type="ARBA" id="ARBA00023242"/>
    </source>
</evidence>
<dbReference type="Proteomes" id="UP000261560">
    <property type="component" value="Unplaced"/>
</dbReference>
<dbReference type="PANTHER" id="PTHR12311">
    <property type="entry name" value="ACTIVATOR OF BASAL TRANSCRIPTION 1"/>
    <property type="match status" value="1"/>
</dbReference>
<feature type="compositionally biased region" description="Acidic residues" evidence="6">
    <location>
        <begin position="83"/>
        <end position="94"/>
    </location>
</feature>
<comment type="subcellular location">
    <subcellularLocation>
        <location evidence="1">Nucleus</location>
        <location evidence="1">Nucleolus</location>
    </subcellularLocation>
</comment>
<dbReference type="GO" id="GO:0000480">
    <property type="term" value="P:endonucleolytic cleavage in 5'-ETS of tricistronic rRNA transcript (SSU-rRNA, 5.8S rRNA, LSU-rRNA)"/>
    <property type="evidence" value="ECO:0007669"/>
    <property type="project" value="TreeGrafter"/>
</dbReference>
<dbReference type="PaxDb" id="30732-ENSOMEP00000028489"/>
<dbReference type="GeneTree" id="ENSGT00390000002062"/>
<dbReference type="InterPro" id="IPR034353">
    <property type="entry name" value="ABT1/ESF2_RRM"/>
</dbReference>
<keyword evidence="5" id="KW-0539">Nucleus</keyword>
<dbReference type="GO" id="GO:0000472">
    <property type="term" value="P:endonucleolytic cleavage to generate mature 5'-end of SSU-rRNA from (SSU-rRNA, 5.8S rRNA, LSU-rRNA)"/>
    <property type="evidence" value="ECO:0007669"/>
    <property type="project" value="TreeGrafter"/>
</dbReference>
<dbReference type="SUPFAM" id="SSF54928">
    <property type="entry name" value="RNA-binding domain, RBD"/>
    <property type="match status" value="1"/>
</dbReference>
<dbReference type="PANTHER" id="PTHR12311:SF7">
    <property type="entry name" value="ACTIVATOR OF BASAL TRANSCRIPTION 1"/>
    <property type="match status" value="1"/>
</dbReference>
<dbReference type="OMA" id="TRKHNDF"/>
<dbReference type="GO" id="GO:0034462">
    <property type="term" value="P:small-subunit processome assembly"/>
    <property type="evidence" value="ECO:0007669"/>
    <property type="project" value="TreeGrafter"/>
</dbReference>
<dbReference type="STRING" id="30732.ENSOMEP00000028489"/>
<keyword evidence="4" id="KW-0694">RNA-binding</keyword>
<feature type="region of interest" description="Disordered" evidence="6">
    <location>
        <begin position="53"/>
        <end position="104"/>
    </location>
</feature>
<feature type="compositionally biased region" description="Basic and acidic residues" evidence="6">
    <location>
        <begin position="292"/>
        <end position="301"/>
    </location>
</feature>
<organism evidence="7 8">
    <name type="scientific">Oryzias melastigma</name>
    <name type="common">Marine medaka</name>
    <dbReference type="NCBI Taxonomy" id="30732"/>
    <lineage>
        <taxon>Eukaryota</taxon>
        <taxon>Metazoa</taxon>
        <taxon>Chordata</taxon>
        <taxon>Craniata</taxon>
        <taxon>Vertebrata</taxon>
        <taxon>Euteleostomi</taxon>
        <taxon>Actinopterygii</taxon>
        <taxon>Neopterygii</taxon>
        <taxon>Teleostei</taxon>
        <taxon>Neoteleostei</taxon>
        <taxon>Acanthomorphata</taxon>
        <taxon>Ovalentaria</taxon>
        <taxon>Atherinomorphae</taxon>
        <taxon>Beloniformes</taxon>
        <taxon>Adrianichthyidae</taxon>
        <taxon>Oryziinae</taxon>
        <taxon>Oryzias</taxon>
    </lineage>
</organism>
<evidence type="ECO:0000256" key="4">
    <source>
        <dbReference type="ARBA" id="ARBA00022884"/>
    </source>
</evidence>
<feature type="compositionally biased region" description="Basic and acidic residues" evidence="6">
    <location>
        <begin position="66"/>
        <end position="79"/>
    </location>
</feature>
<proteinExistence type="inferred from homology"/>